<organism evidence="6 7">
    <name type="scientific">Usitatibacter rugosus</name>
    <dbReference type="NCBI Taxonomy" id="2732067"/>
    <lineage>
        <taxon>Bacteria</taxon>
        <taxon>Pseudomonadati</taxon>
        <taxon>Pseudomonadota</taxon>
        <taxon>Betaproteobacteria</taxon>
        <taxon>Nitrosomonadales</taxon>
        <taxon>Usitatibacteraceae</taxon>
        <taxon>Usitatibacter</taxon>
    </lineage>
</organism>
<dbReference type="InterPro" id="IPR043128">
    <property type="entry name" value="Rev_trsase/Diguanyl_cyclase"/>
</dbReference>
<evidence type="ECO:0000256" key="3">
    <source>
        <dbReference type="SAM" id="Phobius"/>
    </source>
</evidence>
<keyword evidence="3" id="KW-0472">Membrane</keyword>
<dbReference type="PROSITE" id="PS50887">
    <property type="entry name" value="GGDEF"/>
    <property type="match status" value="1"/>
</dbReference>
<dbReference type="FunFam" id="3.30.70.270:FF:000001">
    <property type="entry name" value="Diguanylate cyclase domain protein"/>
    <property type="match status" value="1"/>
</dbReference>
<dbReference type="PROSITE" id="PS50883">
    <property type="entry name" value="EAL"/>
    <property type="match status" value="1"/>
</dbReference>
<dbReference type="KEGG" id="uru:DSM104443_03054"/>
<accession>A0A6M4GXH1</accession>
<dbReference type="Proteomes" id="UP000501534">
    <property type="component" value="Chromosome"/>
</dbReference>
<dbReference type="InterPro" id="IPR035919">
    <property type="entry name" value="EAL_sf"/>
</dbReference>
<evidence type="ECO:0000313" key="7">
    <source>
        <dbReference type="Proteomes" id="UP000501534"/>
    </source>
</evidence>
<evidence type="ECO:0000256" key="2">
    <source>
        <dbReference type="SAM" id="MobiDB-lite"/>
    </source>
</evidence>
<reference evidence="6 7" key="1">
    <citation type="submission" date="2020-04" db="EMBL/GenBank/DDBJ databases">
        <title>Usitatibacter rugosus gen. nov., sp. nov. and Usitatibacter palustris sp. nov., novel members of Usitatibacteraceae fam. nov. within the order Nitrosomonadales isolated from soil.</title>
        <authorList>
            <person name="Huber K.J."/>
            <person name="Neumann-Schaal M."/>
            <person name="Geppert A."/>
            <person name="Luckner M."/>
            <person name="Wanner G."/>
            <person name="Overmann J."/>
        </authorList>
    </citation>
    <scope>NUCLEOTIDE SEQUENCE [LARGE SCALE GENOMIC DNA]</scope>
    <source>
        <strain evidence="6 7">0125_3</strain>
    </source>
</reference>
<evidence type="ECO:0000313" key="6">
    <source>
        <dbReference type="EMBL" id="QJR11971.1"/>
    </source>
</evidence>
<evidence type="ECO:0008006" key="8">
    <source>
        <dbReference type="Google" id="ProtNLM"/>
    </source>
</evidence>
<gene>
    <name evidence="6" type="ORF">DSM104443_03054</name>
</gene>
<feature type="domain" description="EAL" evidence="4">
    <location>
        <begin position="565"/>
        <end position="819"/>
    </location>
</feature>
<evidence type="ECO:0000259" key="5">
    <source>
        <dbReference type="PROSITE" id="PS50887"/>
    </source>
</evidence>
<dbReference type="SMART" id="SM00052">
    <property type="entry name" value="EAL"/>
    <property type="match status" value="1"/>
</dbReference>
<dbReference type="InterPro" id="IPR052155">
    <property type="entry name" value="Biofilm_reg_signaling"/>
</dbReference>
<dbReference type="SUPFAM" id="SSF55785">
    <property type="entry name" value="PYP-like sensor domain (PAS domain)"/>
    <property type="match status" value="1"/>
</dbReference>
<proteinExistence type="predicted"/>
<dbReference type="NCBIfam" id="TIGR00254">
    <property type="entry name" value="GGDEF"/>
    <property type="match status" value="1"/>
</dbReference>
<dbReference type="Pfam" id="PF00563">
    <property type="entry name" value="EAL"/>
    <property type="match status" value="1"/>
</dbReference>
<dbReference type="PANTHER" id="PTHR44757:SF2">
    <property type="entry name" value="BIOFILM ARCHITECTURE MAINTENANCE PROTEIN MBAA"/>
    <property type="match status" value="1"/>
</dbReference>
<dbReference type="AlphaFoldDB" id="A0A6M4GXH1"/>
<dbReference type="InterPro" id="IPR000160">
    <property type="entry name" value="GGDEF_dom"/>
</dbReference>
<dbReference type="Gene3D" id="3.20.20.450">
    <property type="entry name" value="EAL domain"/>
    <property type="match status" value="1"/>
</dbReference>
<sequence length="824" mass="91283">MQGADKNRQTESSVAQQDGSIPRALTPSVSAPPRGRRLVLIVWLFVAITVAVLGLAIQSMELLAAGRSYIAGESIWSKSQKEAVIHLARYVRDRDAADLAAYEKAIAVPLGDRDARLGLESATPDLARVRDGFLRGRNHPDDIAGMIRLFQWFHDAGPMAEVIRLWSEADKAIVELTVIAARVRESVAAGGPDDGEVQRYLREIRQINDRLVPITDSFSATLGDAQRTAQRAIITLMLAVSALFLVAGVGISRRLLRQRDVMEGSLRESEAQLRQLVESAPLPLLIVRRRDEAIVYANSRAHQQFGVTAAQARTSKASEFYADTTMRDAMIAAIDRDGAIRDFEVEMRDRHGQRFWAVISSQRIRYQGDSCLLTALHNIDDRKRLQDDMRFRAFHDALTGLPNRASFLDALDRALKVAKRNEERFSVLFIDLDRFKVINDTLGHFAGDRLLQLVAERLREGVRESDLVARLGGDEFVILATGHGGPEDMSRLAEKMLHHLENPFSIDGREVGLTASIGIASYPDDGDDLDELVKNADIAMYQAKEEGRNAFSFYAPSINKLTLQRFDFEARLRGALERDEFMVQYQPVVDLATGRLRNVEALVRWRDPKSGLVMPAEFIPIAEETGSILAIGRWVLERACRDLKEWQSAGLLDMRVAVNVSARQVLHHHLVNEVYEALQNSGILPDQLELEITETMMVHDPAGAERALRSLKALGVRLAVDDFGTGYSSLSLVRRFPLDTVKIDRSFVSGCPSDPESMAIVQAVATLGRMLGLAVIAEGVETSPQRLAVAAAGCPFAQGYLFSRPVDAHRIPHIARAALGTTVQ</sequence>
<dbReference type="Gene3D" id="3.30.450.20">
    <property type="entry name" value="PAS domain"/>
    <property type="match status" value="1"/>
</dbReference>
<dbReference type="PANTHER" id="PTHR44757">
    <property type="entry name" value="DIGUANYLATE CYCLASE DGCP"/>
    <property type="match status" value="1"/>
</dbReference>
<evidence type="ECO:0000259" key="4">
    <source>
        <dbReference type="PROSITE" id="PS50883"/>
    </source>
</evidence>
<dbReference type="GO" id="GO:0071111">
    <property type="term" value="F:cyclic-guanylate-specific phosphodiesterase activity"/>
    <property type="evidence" value="ECO:0007669"/>
    <property type="project" value="UniProtKB-EC"/>
</dbReference>
<feature type="compositionally biased region" description="Polar residues" evidence="2">
    <location>
        <begin position="10"/>
        <end position="19"/>
    </location>
</feature>
<evidence type="ECO:0000256" key="1">
    <source>
        <dbReference type="ARBA" id="ARBA00051114"/>
    </source>
</evidence>
<dbReference type="FunFam" id="3.20.20.450:FF:000001">
    <property type="entry name" value="Cyclic di-GMP phosphodiesterase yahA"/>
    <property type="match status" value="1"/>
</dbReference>
<dbReference type="CDD" id="cd01948">
    <property type="entry name" value="EAL"/>
    <property type="match status" value="1"/>
</dbReference>
<dbReference type="InterPro" id="IPR035965">
    <property type="entry name" value="PAS-like_dom_sf"/>
</dbReference>
<dbReference type="CDD" id="cd00130">
    <property type="entry name" value="PAS"/>
    <property type="match status" value="1"/>
</dbReference>
<dbReference type="GO" id="GO:0071732">
    <property type="term" value="P:cellular response to nitric oxide"/>
    <property type="evidence" value="ECO:0007669"/>
    <property type="project" value="UniProtKB-ARBA"/>
</dbReference>
<comment type="catalytic activity">
    <reaction evidence="1">
        <text>3',3'-c-di-GMP + H2O = 5'-phosphoguanylyl(3'-&gt;5')guanosine + H(+)</text>
        <dbReference type="Rhea" id="RHEA:24902"/>
        <dbReference type="ChEBI" id="CHEBI:15377"/>
        <dbReference type="ChEBI" id="CHEBI:15378"/>
        <dbReference type="ChEBI" id="CHEBI:58754"/>
        <dbReference type="ChEBI" id="CHEBI:58805"/>
        <dbReference type="EC" id="3.1.4.52"/>
    </reaction>
    <physiologicalReaction direction="left-to-right" evidence="1">
        <dbReference type="Rhea" id="RHEA:24903"/>
    </physiologicalReaction>
</comment>
<dbReference type="Pfam" id="PF00990">
    <property type="entry name" value="GGDEF"/>
    <property type="match status" value="1"/>
</dbReference>
<name>A0A6M4GXH1_9PROT</name>
<dbReference type="GO" id="GO:0006355">
    <property type="term" value="P:regulation of DNA-templated transcription"/>
    <property type="evidence" value="ECO:0007669"/>
    <property type="project" value="InterPro"/>
</dbReference>
<dbReference type="CDD" id="cd01949">
    <property type="entry name" value="GGDEF"/>
    <property type="match status" value="1"/>
</dbReference>
<dbReference type="SMART" id="SM00267">
    <property type="entry name" value="GGDEF"/>
    <property type="match status" value="1"/>
</dbReference>
<dbReference type="InterPro" id="IPR001633">
    <property type="entry name" value="EAL_dom"/>
</dbReference>
<dbReference type="SUPFAM" id="SSF55073">
    <property type="entry name" value="Nucleotide cyclase"/>
    <property type="match status" value="1"/>
</dbReference>
<dbReference type="InterPro" id="IPR000014">
    <property type="entry name" value="PAS"/>
</dbReference>
<dbReference type="Pfam" id="PF00989">
    <property type="entry name" value="PAS"/>
    <property type="match status" value="1"/>
</dbReference>
<keyword evidence="7" id="KW-1185">Reference proteome</keyword>
<dbReference type="EMBL" id="CP053069">
    <property type="protein sequence ID" value="QJR11971.1"/>
    <property type="molecule type" value="Genomic_DNA"/>
</dbReference>
<dbReference type="NCBIfam" id="TIGR00229">
    <property type="entry name" value="sensory_box"/>
    <property type="match status" value="1"/>
</dbReference>
<protein>
    <recommendedName>
        <fullName evidence="8">PAS domain S-box-containing protein/diguanylate cyclase (GGDEF)-like protein</fullName>
    </recommendedName>
</protein>
<feature type="domain" description="GGDEF" evidence="5">
    <location>
        <begin position="423"/>
        <end position="556"/>
    </location>
</feature>
<dbReference type="InterPro" id="IPR029787">
    <property type="entry name" value="Nucleotide_cyclase"/>
</dbReference>
<keyword evidence="3" id="KW-0812">Transmembrane</keyword>
<dbReference type="Gene3D" id="3.30.70.270">
    <property type="match status" value="1"/>
</dbReference>
<feature type="region of interest" description="Disordered" evidence="2">
    <location>
        <begin position="1"/>
        <end position="30"/>
    </location>
</feature>
<dbReference type="InterPro" id="IPR013767">
    <property type="entry name" value="PAS_fold"/>
</dbReference>
<feature type="transmembrane region" description="Helical" evidence="3">
    <location>
        <begin position="38"/>
        <end position="57"/>
    </location>
</feature>
<keyword evidence="3" id="KW-1133">Transmembrane helix</keyword>
<dbReference type="SUPFAM" id="SSF141868">
    <property type="entry name" value="EAL domain-like"/>
    <property type="match status" value="1"/>
</dbReference>